<reference evidence="2 3" key="1">
    <citation type="submission" date="2016-07" db="EMBL/GenBank/DDBJ databases">
        <authorList>
            <person name="Yuval B."/>
        </authorList>
    </citation>
    <scope>NUCLEOTIDE SEQUENCE [LARGE SCALE GENOMIC DNA]</scope>
    <source>
        <strain evidence="2 3">IL</strain>
    </source>
</reference>
<dbReference type="Proteomes" id="UP000243534">
    <property type="component" value="Unassembled WGS sequence"/>
</dbReference>
<sequence length="81" mass="8826">MRILFVTETIMKRLLLLLAAFALVGLSLPAFADNINYDTISGAATRSTDLSRQLLIMVYGDVVNNPLQPRDEAGGSTDAER</sequence>
<accession>A0A1E7Z269</accession>
<feature type="chain" id="PRO_5009209354" evidence="1">
    <location>
        <begin position="33"/>
        <end position="81"/>
    </location>
</feature>
<dbReference type="EMBL" id="MAYS01000175">
    <property type="protein sequence ID" value="OFC62862.1"/>
    <property type="molecule type" value="Genomic_DNA"/>
</dbReference>
<organism evidence="2 3">
    <name type="scientific">Candidatus Erwinia dacicola</name>
    <dbReference type="NCBI Taxonomy" id="252393"/>
    <lineage>
        <taxon>Bacteria</taxon>
        <taxon>Pseudomonadati</taxon>
        <taxon>Pseudomonadota</taxon>
        <taxon>Gammaproteobacteria</taxon>
        <taxon>Enterobacterales</taxon>
        <taxon>Erwiniaceae</taxon>
        <taxon>Erwinia</taxon>
    </lineage>
</organism>
<keyword evidence="1" id="KW-0732">Signal</keyword>
<comment type="caution">
    <text evidence="2">The sequence shown here is derived from an EMBL/GenBank/DDBJ whole genome shotgun (WGS) entry which is preliminary data.</text>
</comment>
<dbReference type="AlphaFoldDB" id="A0A1E7Z269"/>
<gene>
    <name evidence="2" type="ORF">BBW68_07855</name>
</gene>
<feature type="signal peptide" evidence="1">
    <location>
        <begin position="1"/>
        <end position="32"/>
    </location>
</feature>
<evidence type="ECO:0000256" key="1">
    <source>
        <dbReference type="SAM" id="SignalP"/>
    </source>
</evidence>
<proteinExistence type="predicted"/>
<evidence type="ECO:0000313" key="2">
    <source>
        <dbReference type="EMBL" id="OFC62862.1"/>
    </source>
</evidence>
<protein>
    <submittedName>
        <fullName evidence="2">Uncharacterized protein</fullName>
    </submittedName>
</protein>
<name>A0A1E7Z269_9GAMM</name>
<evidence type="ECO:0000313" key="3">
    <source>
        <dbReference type="Proteomes" id="UP000243534"/>
    </source>
</evidence>